<dbReference type="Gene3D" id="1.10.490.10">
    <property type="entry name" value="Globins"/>
    <property type="match status" value="1"/>
</dbReference>
<organism evidence="5 6">
    <name type="scientific">Imperialibacter roseus</name>
    <dbReference type="NCBI Taxonomy" id="1324217"/>
    <lineage>
        <taxon>Bacteria</taxon>
        <taxon>Pseudomonadati</taxon>
        <taxon>Bacteroidota</taxon>
        <taxon>Cytophagia</taxon>
        <taxon>Cytophagales</taxon>
        <taxon>Flammeovirgaceae</taxon>
        <taxon>Imperialibacter</taxon>
    </lineage>
</organism>
<gene>
    <name evidence="5" type="ORF">RT717_18000</name>
</gene>
<evidence type="ECO:0000256" key="1">
    <source>
        <dbReference type="ARBA" id="ARBA00022448"/>
    </source>
</evidence>
<evidence type="ECO:0000256" key="2">
    <source>
        <dbReference type="ARBA" id="ARBA00022617"/>
    </source>
</evidence>
<evidence type="ECO:0000256" key="3">
    <source>
        <dbReference type="ARBA" id="ARBA00022723"/>
    </source>
</evidence>
<dbReference type="CDD" id="cd08916">
    <property type="entry name" value="TrHb3_P"/>
    <property type="match status" value="1"/>
</dbReference>
<proteinExistence type="predicted"/>
<keyword evidence="1" id="KW-0813">Transport</keyword>
<reference evidence="5 6" key="1">
    <citation type="journal article" date="2023" name="Microbiol. Resour. Announc.">
        <title>Complete Genome Sequence of Imperialibacter roseus strain P4T.</title>
        <authorList>
            <person name="Tizabi D.R."/>
            <person name="Bachvaroff T."/>
            <person name="Hill R.T."/>
        </authorList>
    </citation>
    <scope>NUCLEOTIDE SEQUENCE [LARGE SCALE GENOMIC DNA]</scope>
    <source>
        <strain evidence="5 6">P4T</strain>
    </source>
</reference>
<protein>
    <submittedName>
        <fullName evidence="5">Group III truncated hemoglobin</fullName>
    </submittedName>
</protein>
<evidence type="ECO:0000313" key="6">
    <source>
        <dbReference type="Proteomes" id="UP001302349"/>
    </source>
</evidence>
<evidence type="ECO:0000256" key="4">
    <source>
        <dbReference type="ARBA" id="ARBA00023004"/>
    </source>
</evidence>
<name>A0ABZ0IKC1_9BACT</name>
<evidence type="ECO:0000313" key="5">
    <source>
        <dbReference type="EMBL" id="WOK04977.1"/>
    </source>
</evidence>
<dbReference type="InterPro" id="IPR001486">
    <property type="entry name" value="Hemoglobin_trunc"/>
</dbReference>
<keyword evidence="6" id="KW-1185">Reference proteome</keyword>
<sequence>MKQDIASRADIEKLVDQFYSKVRIDGTIGYIFTDIAALDFARHMPTMYKFWETTLLGIMSYKGNPMSVHIQLDKKEQLKKEHFDRWLELWTATVDDLFEGPKAEEAKTRASQIRYLMQYKVEQSRQLSSP</sequence>
<dbReference type="EMBL" id="CP136051">
    <property type="protein sequence ID" value="WOK04977.1"/>
    <property type="molecule type" value="Genomic_DNA"/>
</dbReference>
<keyword evidence="2" id="KW-0349">Heme</keyword>
<accession>A0ABZ0IKC1</accession>
<dbReference type="RefSeq" id="WP_317487774.1">
    <property type="nucleotide sequence ID" value="NZ_CP136051.1"/>
</dbReference>
<keyword evidence="4" id="KW-0408">Iron</keyword>
<dbReference type="SUPFAM" id="SSF46458">
    <property type="entry name" value="Globin-like"/>
    <property type="match status" value="1"/>
</dbReference>
<dbReference type="InterPro" id="IPR012292">
    <property type="entry name" value="Globin/Proto"/>
</dbReference>
<dbReference type="Proteomes" id="UP001302349">
    <property type="component" value="Chromosome"/>
</dbReference>
<keyword evidence="3" id="KW-0479">Metal-binding</keyword>
<dbReference type="Pfam" id="PF01152">
    <property type="entry name" value="Bac_globin"/>
    <property type="match status" value="1"/>
</dbReference>
<dbReference type="InterPro" id="IPR009050">
    <property type="entry name" value="Globin-like_sf"/>
</dbReference>